<evidence type="ECO:0000259" key="2">
    <source>
        <dbReference type="Pfam" id="PF22124"/>
    </source>
</evidence>
<dbReference type="Gene3D" id="2.70.98.50">
    <property type="entry name" value="putative glycoside hydrolase family protein from bacillus halodurans"/>
    <property type="match status" value="1"/>
</dbReference>
<dbReference type="Gene3D" id="2.60.40.1180">
    <property type="entry name" value="Golgi alpha-mannosidase II"/>
    <property type="match status" value="1"/>
</dbReference>
<evidence type="ECO:0000313" key="4">
    <source>
        <dbReference type="Proteomes" id="UP001500542"/>
    </source>
</evidence>
<dbReference type="SUPFAM" id="SSF48208">
    <property type="entry name" value="Six-hairpin glycosidases"/>
    <property type="match status" value="1"/>
</dbReference>
<evidence type="ECO:0000256" key="1">
    <source>
        <dbReference type="SAM" id="SignalP"/>
    </source>
</evidence>
<dbReference type="InterPro" id="IPR013780">
    <property type="entry name" value="Glyco_hydro_b"/>
</dbReference>
<dbReference type="PANTHER" id="PTHR31084">
    <property type="entry name" value="ALPHA-L-FUCOSIDASE 2"/>
    <property type="match status" value="1"/>
</dbReference>
<accession>A0ABN1RLF2</accession>
<keyword evidence="1" id="KW-0732">Signal</keyword>
<dbReference type="Gene3D" id="2.80.10.50">
    <property type="match status" value="1"/>
</dbReference>
<dbReference type="PANTHER" id="PTHR31084:SF0">
    <property type="entry name" value="ALPHA-L-FUCOSIDASE 2"/>
    <property type="match status" value="1"/>
</dbReference>
<dbReference type="InterPro" id="IPR012341">
    <property type="entry name" value="6hp_glycosidase-like_sf"/>
</dbReference>
<dbReference type="Pfam" id="PF22124">
    <property type="entry name" value="Glyco_hydro_95_cat"/>
    <property type="match status" value="1"/>
</dbReference>
<dbReference type="CDD" id="cd00257">
    <property type="entry name" value="beta-trefoil_FSCN-like"/>
    <property type="match status" value="1"/>
</dbReference>
<dbReference type="EMBL" id="BAAAHK010000020">
    <property type="protein sequence ID" value="GAA0959493.1"/>
    <property type="molecule type" value="Genomic_DNA"/>
</dbReference>
<keyword evidence="3" id="KW-0378">Hydrolase</keyword>
<dbReference type="InterPro" id="IPR008999">
    <property type="entry name" value="Actin-crosslinking"/>
</dbReference>
<feature type="signal peptide" evidence="1">
    <location>
        <begin position="1"/>
        <end position="43"/>
    </location>
</feature>
<dbReference type="SUPFAM" id="SSF50405">
    <property type="entry name" value="Actin-crosslinking proteins"/>
    <property type="match status" value="1"/>
</dbReference>
<dbReference type="Proteomes" id="UP001500542">
    <property type="component" value="Unassembled WGS sequence"/>
</dbReference>
<dbReference type="GO" id="GO:0016787">
    <property type="term" value="F:hydrolase activity"/>
    <property type="evidence" value="ECO:0007669"/>
    <property type="project" value="UniProtKB-KW"/>
</dbReference>
<protein>
    <submittedName>
        <fullName evidence="3">Glycoside hydrolase N-terminal domain-containing protein</fullName>
    </submittedName>
</protein>
<feature type="chain" id="PRO_5047473808" evidence="1">
    <location>
        <begin position="44"/>
        <end position="950"/>
    </location>
</feature>
<gene>
    <name evidence="3" type="ORF">GCM10009554_73270</name>
</gene>
<evidence type="ECO:0000313" key="3">
    <source>
        <dbReference type="EMBL" id="GAA0959493.1"/>
    </source>
</evidence>
<feature type="domain" description="Glycosyl hydrolase family 95 catalytic" evidence="2">
    <location>
        <begin position="363"/>
        <end position="550"/>
    </location>
</feature>
<dbReference type="InterPro" id="IPR054363">
    <property type="entry name" value="GH95_cat"/>
</dbReference>
<proteinExistence type="predicted"/>
<organism evidence="3 4">
    <name type="scientific">Kribbella koreensis</name>
    <dbReference type="NCBI Taxonomy" id="57909"/>
    <lineage>
        <taxon>Bacteria</taxon>
        <taxon>Bacillati</taxon>
        <taxon>Actinomycetota</taxon>
        <taxon>Actinomycetes</taxon>
        <taxon>Propionibacteriales</taxon>
        <taxon>Kribbellaceae</taxon>
        <taxon>Kribbella</taxon>
    </lineage>
</organism>
<comment type="caution">
    <text evidence="3">The sequence shown here is derived from an EMBL/GenBank/DDBJ whole genome shotgun (WGS) entry which is preliminary data.</text>
</comment>
<dbReference type="InterPro" id="IPR008928">
    <property type="entry name" value="6-hairpin_glycosidase_sf"/>
</dbReference>
<keyword evidence="4" id="KW-1185">Reference proteome</keyword>
<dbReference type="Gene3D" id="1.50.10.10">
    <property type="match status" value="1"/>
</dbReference>
<name>A0ABN1RLF2_9ACTN</name>
<dbReference type="RefSeq" id="WP_343981400.1">
    <property type="nucleotide sequence ID" value="NZ_BAAAHK010000020.1"/>
</dbReference>
<sequence length="950" mass="100356">MNDLLRSPLPKTRPKVRRKLLHRLLLVTAVVAGSLVANGPATALPAAGMTAWQNGSFVVDRPNLVRRSDIILGRANPAPTESLPLGNGALGAAVWSAGGFTAQLNRTDTFPDRKSLGQVVIPGLSRMTSAADFTGRLDLYDGMLRQSGGGMTLTAFIRADTQQLVVDVTGADPNATQTAQVKLWSPRTPTARASGSVAALAETWVDNNGAGASGRTFGSLAGVTAGGRNVVGSTPNNLTAQVAFQPNTDGSFRVVVAAPTWTGGDSIATTNAVLNGAATRPANEVRDAHLQWWHDYWNQAGLIKISSADGTGDYVENLRTIFLYASAAQSRGVLPGSQAGVADLFTFSQDKRDWYPSGYWFWNLRMQVAANVSAGVPNLNDPMFRLYQDNVDAIAAWTSAHMPGRTGLCVPETMRFNGNGTYNGGTDNSSCDSTITPQWNSLNVTTGAEVGLWVWEHYRMTDDQAFLQSHYPLIKGAAQFLLSHATTGSDGKLHTRSNAHETQWDVTDPTTDIAAMQAFFPIAVKAAQLLNVDAALVSQLNAAIPKIQTLPRTDTATQTQLLTPANDAGGTTMIGPSTQPAAQRRNSENIGLEAVWPFNLIGDSGPMTALARRTYASRSYVNSNSWSYDSLHAARLGLPTEMKTALLAAIRQFQVYPSGMASFTAQPAQEPYIEQSGVLAATVPEALATDYDGVLRIAPSWPTDWSGEGTVAIGHKSRVHVQIAGGSPTTVAISSGANQQLAVRSPWPGQSVTVLDGQTRATVVGPQTNATFTIPAQSGKSYLVEKTGTAVQPFQALTGTPATAARRWDKATIGLPKATSGTGTISLKARANGRYVTAGTGTPLIADSTTNGTAQQYEMTDLGGGNVSLRAKANNLLVAADNAGAAPLLAKNQAVGSWETFQLIRNGDGSVSFRAAVNNKLVCADNAGAAPLIANRDAIGPWEQFDLINN</sequence>
<reference evidence="3 4" key="1">
    <citation type="journal article" date="2019" name="Int. J. Syst. Evol. Microbiol.">
        <title>The Global Catalogue of Microorganisms (GCM) 10K type strain sequencing project: providing services to taxonomists for standard genome sequencing and annotation.</title>
        <authorList>
            <consortium name="The Broad Institute Genomics Platform"/>
            <consortium name="The Broad Institute Genome Sequencing Center for Infectious Disease"/>
            <person name="Wu L."/>
            <person name="Ma J."/>
        </authorList>
    </citation>
    <scope>NUCLEOTIDE SEQUENCE [LARGE SCALE GENOMIC DNA]</scope>
    <source>
        <strain evidence="3 4">JCM 10977</strain>
    </source>
</reference>